<sequence length="168" mass="17314">MSKKNNKATYRRAQEEAKRLEREAAEKKAAKAAKRAERAAEEAAERDGAMLTDDDARANAAAAAAAAAKTKTKTKTKGAAAKGGGGGGGALLGVARGGVGGVVKRERRAGASVRGSRKMVKGVPVGRVGAKIKLKLGCSVRGIKIVDAESRNKVIAELKAEAAMKMME</sequence>
<dbReference type="KEGG" id="mpp:MICPUCDRAFT_41766"/>
<protein>
    <submittedName>
        <fullName evidence="2">Predicted protein</fullName>
    </submittedName>
</protein>
<feature type="compositionally biased region" description="Basic and acidic residues" evidence="1">
    <location>
        <begin position="12"/>
        <end position="48"/>
    </location>
</feature>
<feature type="region of interest" description="Disordered" evidence="1">
    <location>
        <begin position="1"/>
        <end position="88"/>
    </location>
</feature>
<dbReference type="RefSeq" id="XP_003061573.1">
    <property type="nucleotide sequence ID" value="XM_003061527.1"/>
</dbReference>
<organism evidence="3">
    <name type="scientific">Micromonas pusilla (strain CCMP1545)</name>
    <name type="common">Picoplanktonic green alga</name>
    <dbReference type="NCBI Taxonomy" id="564608"/>
    <lineage>
        <taxon>Eukaryota</taxon>
        <taxon>Viridiplantae</taxon>
        <taxon>Chlorophyta</taxon>
        <taxon>Mamiellophyceae</taxon>
        <taxon>Mamiellales</taxon>
        <taxon>Mamiellaceae</taxon>
        <taxon>Micromonas</taxon>
    </lineage>
</organism>
<keyword evidence="3" id="KW-1185">Reference proteome</keyword>
<proteinExistence type="predicted"/>
<dbReference type="AlphaFoldDB" id="C1N1K4"/>
<feature type="compositionally biased region" description="Basic residues" evidence="1">
    <location>
        <begin position="1"/>
        <end position="10"/>
    </location>
</feature>
<dbReference type="Proteomes" id="UP000001876">
    <property type="component" value="Unassembled WGS sequence"/>
</dbReference>
<dbReference type="OMA" id="RAGKNTH"/>
<gene>
    <name evidence="2" type="ORF">MICPUCDRAFT_41766</name>
</gene>
<reference evidence="2 3" key="1">
    <citation type="journal article" date="2009" name="Science">
        <title>Green evolution and dynamic adaptations revealed by genomes of the marine picoeukaryotes Micromonas.</title>
        <authorList>
            <person name="Worden A.Z."/>
            <person name="Lee J.H."/>
            <person name="Mock T."/>
            <person name="Rouze P."/>
            <person name="Simmons M.P."/>
            <person name="Aerts A.L."/>
            <person name="Allen A.E."/>
            <person name="Cuvelier M.L."/>
            <person name="Derelle E."/>
            <person name="Everett M.V."/>
            <person name="Foulon E."/>
            <person name="Grimwood J."/>
            <person name="Gundlach H."/>
            <person name="Henrissat B."/>
            <person name="Napoli C."/>
            <person name="McDonald S.M."/>
            <person name="Parker M.S."/>
            <person name="Rombauts S."/>
            <person name="Salamov A."/>
            <person name="Von Dassow P."/>
            <person name="Badger J.H."/>
            <person name="Coutinho P.M."/>
            <person name="Demir E."/>
            <person name="Dubchak I."/>
            <person name="Gentemann C."/>
            <person name="Eikrem W."/>
            <person name="Gready J.E."/>
            <person name="John U."/>
            <person name="Lanier W."/>
            <person name="Lindquist E.A."/>
            <person name="Lucas S."/>
            <person name="Mayer K.F."/>
            <person name="Moreau H."/>
            <person name="Not F."/>
            <person name="Otillar R."/>
            <person name="Panaud O."/>
            <person name="Pangilinan J."/>
            <person name="Paulsen I."/>
            <person name="Piegu B."/>
            <person name="Poliakov A."/>
            <person name="Robbens S."/>
            <person name="Schmutz J."/>
            <person name="Toulza E."/>
            <person name="Wyss T."/>
            <person name="Zelensky A."/>
            <person name="Zhou K."/>
            <person name="Armbrust E.V."/>
            <person name="Bhattacharya D."/>
            <person name="Goodenough U.W."/>
            <person name="Van de Peer Y."/>
            <person name="Grigoriev I.V."/>
        </authorList>
    </citation>
    <scope>NUCLEOTIDE SEQUENCE [LARGE SCALE GENOMIC DNA]</scope>
    <source>
        <strain evidence="2 3">CCMP1545</strain>
    </source>
</reference>
<dbReference type="GeneID" id="9687277"/>
<feature type="compositionally biased region" description="Low complexity" evidence="1">
    <location>
        <begin position="58"/>
        <end position="69"/>
    </location>
</feature>
<dbReference type="EMBL" id="GG663744">
    <property type="protein sequence ID" value="EEH54203.1"/>
    <property type="molecule type" value="Genomic_DNA"/>
</dbReference>
<name>C1N1K4_MICPC</name>
<evidence type="ECO:0000313" key="3">
    <source>
        <dbReference type="Proteomes" id="UP000001876"/>
    </source>
</evidence>
<evidence type="ECO:0000256" key="1">
    <source>
        <dbReference type="SAM" id="MobiDB-lite"/>
    </source>
</evidence>
<evidence type="ECO:0000313" key="2">
    <source>
        <dbReference type="EMBL" id="EEH54203.1"/>
    </source>
</evidence>
<accession>C1N1K4</accession>